<evidence type="ECO:0000313" key="1">
    <source>
        <dbReference type="EMBL" id="PDQ36474.1"/>
    </source>
</evidence>
<name>A0A2A6FUB2_9MICO</name>
<protein>
    <submittedName>
        <fullName evidence="1">Uncharacterized protein</fullName>
    </submittedName>
</protein>
<dbReference type="EMBL" id="NAEP01000013">
    <property type="protein sequence ID" value="PDQ36474.1"/>
    <property type="molecule type" value="Genomic_DNA"/>
</dbReference>
<proteinExistence type="predicted"/>
<comment type="caution">
    <text evidence="1">The sequence shown here is derived from an EMBL/GenBank/DDBJ whole genome shotgun (WGS) entry which is preliminary data.</text>
</comment>
<gene>
    <name evidence="1" type="ORF">B5766_00560</name>
</gene>
<dbReference type="AlphaFoldDB" id="A0A2A6FUB2"/>
<evidence type="ECO:0000313" key="2">
    <source>
        <dbReference type="Proteomes" id="UP000219994"/>
    </source>
</evidence>
<dbReference type="Proteomes" id="UP000219994">
    <property type="component" value="Unassembled WGS sequence"/>
</dbReference>
<sequence length="65" mass="6777">MSKELKHIGPGETADPIKDIAAAITAVAGINGHKPEDAEIRELLEEQGVESSEQNIAAVRAAVEG</sequence>
<accession>A0A2A6FUB2</accession>
<reference evidence="2" key="1">
    <citation type="submission" date="2017-03" db="EMBL/GenBank/DDBJ databases">
        <authorList>
            <person name="Lund M.B."/>
        </authorList>
    </citation>
    <scope>NUCLEOTIDE SEQUENCE [LARGE SCALE GENOMIC DNA]</scope>
</reference>
<organism evidence="1 2">
    <name type="scientific">Candidatus Lumbricidiphila eiseniae</name>
    <dbReference type="NCBI Taxonomy" id="1969409"/>
    <lineage>
        <taxon>Bacteria</taxon>
        <taxon>Bacillati</taxon>
        <taxon>Actinomycetota</taxon>
        <taxon>Actinomycetes</taxon>
        <taxon>Micrococcales</taxon>
        <taxon>Microbacteriaceae</taxon>
        <taxon>Candidatus Lumbricidiphila</taxon>
    </lineage>
</organism>